<feature type="transmembrane region" description="Helical" evidence="1">
    <location>
        <begin position="96"/>
        <end position="118"/>
    </location>
</feature>
<dbReference type="EMBL" id="CAJPDS010000039">
    <property type="protein sequence ID" value="CAF9925657.1"/>
    <property type="molecule type" value="Genomic_DNA"/>
</dbReference>
<organism evidence="2 3">
    <name type="scientific">Heterodermia speciosa</name>
    <dbReference type="NCBI Taxonomy" id="116794"/>
    <lineage>
        <taxon>Eukaryota</taxon>
        <taxon>Fungi</taxon>
        <taxon>Dikarya</taxon>
        <taxon>Ascomycota</taxon>
        <taxon>Pezizomycotina</taxon>
        <taxon>Lecanoromycetes</taxon>
        <taxon>OSLEUM clade</taxon>
        <taxon>Lecanoromycetidae</taxon>
        <taxon>Caliciales</taxon>
        <taxon>Physciaceae</taxon>
        <taxon>Heterodermia</taxon>
    </lineage>
</organism>
<keyword evidence="3" id="KW-1185">Reference proteome</keyword>
<sequence length="219" mass="23475">MAVLVAGIALALNIVGASLPIYDFVILVFCAICMILTVTEIVLFARSKLHSITYLTLQAVKTGVWAIVFILVLVIPSNSQSSIGDSTGGVHLALGGLIQAIVTLLAFIGTLIYASVIFHRDRKGRFSESHTRLPSTTVATTTDIERASCFSSETGSQLPSYTPYHPLVEQREVIELGDGRGDRKAGLRPASTYRELAGEEQAVVFELAAGRSVRGARTP</sequence>
<feature type="transmembrane region" description="Helical" evidence="1">
    <location>
        <begin position="52"/>
        <end position="76"/>
    </location>
</feature>
<keyword evidence="1" id="KW-1133">Transmembrane helix</keyword>
<evidence type="ECO:0000256" key="1">
    <source>
        <dbReference type="SAM" id="Phobius"/>
    </source>
</evidence>
<name>A0A8H3IF22_9LECA</name>
<evidence type="ECO:0000313" key="2">
    <source>
        <dbReference type="EMBL" id="CAF9925657.1"/>
    </source>
</evidence>
<protein>
    <submittedName>
        <fullName evidence="2">Uncharacterized protein</fullName>
    </submittedName>
</protein>
<feature type="transmembrane region" description="Helical" evidence="1">
    <location>
        <begin position="26"/>
        <end position="45"/>
    </location>
</feature>
<dbReference type="OrthoDB" id="5211263at2759"/>
<keyword evidence="1" id="KW-0812">Transmembrane</keyword>
<accession>A0A8H3IF22</accession>
<reference evidence="2" key="1">
    <citation type="submission" date="2021-03" db="EMBL/GenBank/DDBJ databases">
        <authorList>
            <person name="Tagirdzhanova G."/>
        </authorList>
    </citation>
    <scope>NUCLEOTIDE SEQUENCE</scope>
</reference>
<proteinExistence type="predicted"/>
<dbReference type="Proteomes" id="UP000664521">
    <property type="component" value="Unassembled WGS sequence"/>
</dbReference>
<evidence type="ECO:0000313" key="3">
    <source>
        <dbReference type="Proteomes" id="UP000664521"/>
    </source>
</evidence>
<dbReference type="AlphaFoldDB" id="A0A8H3IF22"/>
<keyword evidence="1" id="KW-0472">Membrane</keyword>
<comment type="caution">
    <text evidence="2">The sequence shown here is derived from an EMBL/GenBank/DDBJ whole genome shotgun (WGS) entry which is preliminary data.</text>
</comment>
<gene>
    <name evidence="2" type="ORF">HETSPECPRED_005887</name>
</gene>